<dbReference type="Gene3D" id="3.40.50.2300">
    <property type="match status" value="1"/>
</dbReference>
<evidence type="ECO:0000256" key="13">
    <source>
        <dbReference type="SAM" id="Phobius"/>
    </source>
</evidence>
<proteinExistence type="predicted"/>
<comment type="caution">
    <text evidence="16">The sequence shown here is derived from an EMBL/GenBank/DDBJ whole genome shotgun (WGS) entry which is preliminary data.</text>
</comment>
<feature type="domain" description="HAMP" evidence="15">
    <location>
        <begin position="348"/>
        <end position="400"/>
    </location>
</feature>
<feature type="transmembrane region" description="Helical" evidence="13">
    <location>
        <begin position="329"/>
        <end position="347"/>
    </location>
</feature>
<evidence type="ECO:0000256" key="4">
    <source>
        <dbReference type="ARBA" id="ARBA00022553"/>
    </source>
</evidence>
<feature type="coiled-coil region" evidence="12">
    <location>
        <begin position="385"/>
        <end position="415"/>
    </location>
</feature>
<keyword evidence="13" id="KW-0472">Membrane</keyword>
<keyword evidence="11" id="KW-0902">Two-component regulatory system</keyword>
<dbReference type="Proteomes" id="UP000278962">
    <property type="component" value="Unassembled WGS sequence"/>
</dbReference>
<feature type="domain" description="Histidine kinase" evidence="14">
    <location>
        <begin position="420"/>
        <end position="606"/>
    </location>
</feature>
<evidence type="ECO:0000256" key="3">
    <source>
        <dbReference type="ARBA" id="ARBA00012438"/>
    </source>
</evidence>
<dbReference type="InterPro" id="IPR003660">
    <property type="entry name" value="HAMP_dom"/>
</dbReference>
<dbReference type="AlphaFoldDB" id="A0A660LDG7"/>
<dbReference type="CDD" id="cd16917">
    <property type="entry name" value="HATPase_UhpB-NarQ-NarX-like"/>
    <property type="match status" value="1"/>
</dbReference>
<evidence type="ECO:0000256" key="9">
    <source>
        <dbReference type="ARBA" id="ARBA00022840"/>
    </source>
</evidence>
<evidence type="ECO:0000313" key="16">
    <source>
        <dbReference type="EMBL" id="RKQ93062.1"/>
    </source>
</evidence>
<name>A0A660LDG7_9ACTN</name>
<keyword evidence="4" id="KW-0597">Phosphoprotein</keyword>
<evidence type="ECO:0000256" key="2">
    <source>
        <dbReference type="ARBA" id="ARBA00004370"/>
    </source>
</evidence>
<dbReference type="RefSeq" id="WP_211339966.1">
    <property type="nucleotide sequence ID" value="NZ_RBIL01000001.1"/>
</dbReference>
<comment type="subcellular location">
    <subcellularLocation>
        <location evidence="2">Membrane</location>
    </subcellularLocation>
</comment>
<evidence type="ECO:0000259" key="15">
    <source>
        <dbReference type="PROSITE" id="PS50885"/>
    </source>
</evidence>
<dbReference type="Pfam" id="PF07730">
    <property type="entry name" value="HisKA_3"/>
    <property type="match status" value="1"/>
</dbReference>
<dbReference type="InterPro" id="IPR011712">
    <property type="entry name" value="Sig_transdc_His_kin_sub3_dim/P"/>
</dbReference>
<keyword evidence="9" id="KW-0067">ATP-binding</keyword>
<dbReference type="InterPro" id="IPR036890">
    <property type="entry name" value="HATPase_C_sf"/>
</dbReference>
<dbReference type="Pfam" id="PF02518">
    <property type="entry name" value="HATPase_c"/>
    <property type="match status" value="1"/>
</dbReference>
<gene>
    <name evidence="16" type="ORF">C8N24_2922</name>
</gene>
<evidence type="ECO:0000313" key="17">
    <source>
        <dbReference type="Proteomes" id="UP000278962"/>
    </source>
</evidence>
<dbReference type="PROSITE" id="PS50885">
    <property type="entry name" value="HAMP"/>
    <property type="match status" value="1"/>
</dbReference>
<protein>
    <recommendedName>
        <fullName evidence="3">histidine kinase</fullName>
        <ecNumber evidence="3">2.7.13.3</ecNumber>
    </recommendedName>
</protein>
<keyword evidence="8 16" id="KW-0418">Kinase</keyword>
<dbReference type="SMART" id="SM00387">
    <property type="entry name" value="HATPase_c"/>
    <property type="match status" value="1"/>
</dbReference>
<dbReference type="GO" id="GO:0000155">
    <property type="term" value="F:phosphorelay sensor kinase activity"/>
    <property type="evidence" value="ECO:0007669"/>
    <property type="project" value="InterPro"/>
</dbReference>
<evidence type="ECO:0000256" key="11">
    <source>
        <dbReference type="ARBA" id="ARBA00023012"/>
    </source>
</evidence>
<dbReference type="PROSITE" id="PS50109">
    <property type="entry name" value="HIS_KIN"/>
    <property type="match status" value="1"/>
</dbReference>
<organism evidence="16 17">
    <name type="scientific">Solirubrobacter pauli</name>
    <dbReference type="NCBI Taxonomy" id="166793"/>
    <lineage>
        <taxon>Bacteria</taxon>
        <taxon>Bacillati</taxon>
        <taxon>Actinomycetota</taxon>
        <taxon>Thermoleophilia</taxon>
        <taxon>Solirubrobacterales</taxon>
        <taxon>Solirubrobacteraceae</taxon>
        <taxon>Solirubrobacter</taxon>
    </lineage>
</organism>
<evidence type="ECO:0000259" key="14">
    <source>
        <dbReference type="PROSITE" id="PS50109"/>
    </source>
</evidence>
<reference evidence="16 17" key="1">
    <citation type="submission" date="2018-10" db="EMBL/GenBank/DDBJ databases">
        <title>Genomic Encyclopedia of Archaeal and Bacterial Type Strains, Phase II (KMG-II): from individual species to whole genera.</title>
        <authorList>
            <person name="Goeker M."/>
        </authorList>
    </citation>
    <scope>NUCLEOTIDE SEQUENCE [LARGE SCALE GENOMIC DNA]</scope>
    <source>
        <strain evidence="16 17">DSM 14954</strain>
    </source>
</reference>
<evidence type="ECO:0000256" key="1">
    <source>
        <dbReference type="ARBA" id="ARBA00000085"/>
    </source>
</evidence>
<dbReference type="Gene3D" id="1.20.5.1930">
    <property type="match status" value="1"/>
</dbReference>
<dbReference type="GO" id="GO:0016020">
    <property type="term" value="C:membrane"/>
    <property type="evidence" value="ECO:0007669"/>
    <property type="project" value="UniProtKB-SubCell"/>
</dbReference>
<dbReference type="Gene3D" id="3.30.565.10">
    <property type="entry name" value="Histidine kinase-like ATPase, C-terminal domain"/>
    <property type="match status" value="1"/>
</dbReference>
<dbReference type="EC" id="2.7.13.3" evidence="3"/>
<keyword evidence="17" id="KW-1185">Reference proteome</keyword>
<dbReference type="SUPFAM" id="SSF55874">
    <property type="entry name" value="ATPase domain of HSP90 chaperone/DNA topoisomerase II/histidine kinase"/>
    <property type="match status" value="1"/>
</dbReference>
<dbReference type="GO" id="GO:0005524">
    <property type="term" value="F:ATP binding"/>
    <property type="evidence" value="ECO:0007669"/>
    <property type="project" value="UniProtKB-KW"/>
</dbReference>
<keyword evidence="5" id="KW-0808">Transferase</keyword>
<comment type="catalytic activity">
    <reaction evidence="1">
        <text>ATP + protein L-histidine = ADP + protein N-phospho-L-histidine.</text>
        <dbReference type="EC" id="2.7.13.3"/>
    </reaction>
</comment>
<evidence type="ECO:0000256" key="7">
    <source>
        <dbReference type="ARBA" id="ARBA00022741"/>
    </source>
</evidence>
<evidence type="ECO:0000256" key="12">
    <source>
        <dbReference type="SAM" id="Coils"/>
    </source>
</evidence>
<evidence type="ECO:0000256" key="8">
    <source>
        <dbReference type="ARBA" id="ARBA00022777"/>
    </source>
</evidence>
<evidence type="ECO:0000256" key="5">
    <source>
        <dbReference type="ARBA" id="ARBA00022679"/>
    </source>
</evidence>
<dbReference type="InterPro" id="IPR003594">
    <property type="entry name" value="HATPase_dom"/>
</dbReference>
<dbReference type="InterPro" id="IPR050482">
    <property type="entry name" value="Sensor_HK_TwoCompSys"/>
</dbReference>
<keyword evidence="7" id="KW-0547">Nucleotide-binding</keyword>
<dbReference type="PANTHER" id="PTHR24421:SF10">
    <property type="entry name" value="NITRATE_NITRITE SENSOR PROTEIN NARQ"/>
    <property type="match status" value="1"/>
</dbReference>
<dbReference type="PANTHER" id="PTHR24421">
    <property type="entry name" value="NITRATE/NITRITE SENSOR PROTEIN NARX-RELATED"/>
    <property type="match status" value="1"/>
</dbReference>
<feature type="transmembrane region" description="Helical" evidence="13">
    <location>
        <begin position="294"/>
        <end position="317"/>
    </location>
</feature>
<keyword evidence="6 13" id="KW-0812">Transmembrane</keyword>
<dbReference type="EMBL" id="RBIL01000001">
    <property type="protein sequence ID" value="RKQ93062.1"/>
    <property type="molecule type" value="Genomic_DNA"/>
</dbReference>
<evidence type="ECO:0000256" key="10">
    <source>
        <dbReference type="ARBA" id="ARBA00022989"/>
    </source>
</evidence>
<dbReference type="InterPro" id="IPR005467">
    <property type="entry name" value="His_kinase_dom"/>
</dbReference>
<evidence type="ECO:0000256" key="6">
    <source>
        <dbReference type="ARBA" id="ARBA00022692"/>
    </source>
</evidence>
<dbReference type="GO" id="GO:0046983">
    <property type="term" value="F:protein dimerization activity"/>
    <property type="evidence" value="ECO:0007669"/>
    <property type="project" value="InterPro"/>
</dbReference>
<keyword evidence="10 13" id="KW-1133">Transmembrane helix</keyword>
<sequence length="610" mass="65720">MIRVALLDHDEAALRRRIEQDRGLEVVAAAPDPASLARRLGGRRPDVLVLGYDVRADDALPLCWRAKCRSDAPRVLIHAVGAGPALAIAARVAKADGVVDAAASGPVLAAAIRAVAAGEPVLPTVARADFEAAVKRLADEDLPTFALLLDDVDAADVADHVVDAERRVLRIVDRIRPRPASRPPVRAADARGLARARARTRLTQRRDAAVQHARILGRRALDDVVGERELVEAREAAGVVEAGRAVAEQDLGLQGHGHRAWPRSGRPAMGPRLYRGRWSAKLVRVVRRISSLPLFWRVFAANASVLVLAFAGLVFAPITVSVPVGASELLVLALGLVALLAANLVLLRPAFSPLDELAETMRKHDPLAPGARAGTSGDPDVAALARTFNDMLDRLESERRESARQALLVQEAERQRVARELHDEVGQTLTGVMLQIEGLALNIPDELRGQLEQLRETARHGTEEVRNIARRLRPDALEELGLSPAIVALAGAFERQTRVPVTRTVEPMADLAPEEELVIYRVAQEALTNIARHAEAGAVTIDLRRLDAGIVLEVRDDGRGLPDGAERSSQGIRGMRERAMLIGAGLAIESRPGHGTTVRLAIPPHTDDPA</sequence>
<accession>A0A660LDG7</accession>
<keyword evidence="12" id="KW-0175">Coiled coil</keyword>